<dbReference type="InterPro" id="IPR019669">
    <property type="entry name" value="Uncharacterised_YodD"/>
</dbReference>
<protein>
    <submittedName>
        <fullName evidence="1">DUF2525 domain-containing protein</fullName>
    </submittedName>
</protein>
<dbReference type="EMBL" id="VHIZ01000011">
    <property type="protein sequence ID" value="TPV33531.1"/>
    <property type="molecule type" value="Genomic_DNA"/>
</dbReference>
<sequence length="77" mass="8377">MTEEKHDSAAQPAELRVDMEGLLAAIQARTSGEIRDAMEAGPSPRREIDGQVFRSGAELGEAFEIDISDCRACEANR</sequence>
<dbReference type="Proteomes" id="UP000316142">
    <property type="component" value="Unassembled WGS sequence"/>
</dbReference>
<keyword evidence="2" id="KW-1185">Reference proteome</keyword>
<accession>A0ABY2ZFV9</accession>
<dbReference type="RefSeq" id="WP_009089534.1">
    <property type="nucleotide sequence ID" value="NZ_CP110473.1"/>
</dbReference>
<evidence type="ECO:0000313" key="1">
    <source>
        <dbReference type="EMBL" id="TPV33531.1"/>
    </source>
</evidence>
<gene>
    <name evidence="1" type="ORF">FJW00_01260</name>
</gene>
<proteinExistence type="predicted"/>
<evidence type="ECO:0000313" key="2">
    <source>
        <dbReference type="Proteomes" id="UP000316142"/>
    </source>
</evidence>
<dbReference type="Pfam" id="PF10733">
    <property type="entry name" value="DUF2525"/>
    <property type="match status" value="1"/>
</dbReference>
<reference evidence="1 2" key="1">
    <citation type="submission" date="2019-06" db="EMBL/GenBank/DDBJ databases">
        <title>Taxogenomics and systematics of the genus Pantoea.</title>
        <authorList>
            <person name="Tambong J.T."/>
        </authorList>
    </citation>
    <scope>NUCLEOTIDE SEQUENCE [LARGE SCALE GENOMIC DNA]</scope>
    <source>
        <strain evidence="1 2">LMG 2558</strain>
    </source>
</reference>
<organism evidence="1 2">
    <name type="scientific">Pantoea anthophila</name>
    <dbReference type="NCBI Taxonomy" id="470931"/>
    <lineage>
        <taxon>Bacteria</taxon>
        <taxon>Pseudomonadati</taxon>
        <taxon>Pseudomonadota</taxon>
        <taxon>Gammaproteobacteria</taxon>
        <taxon>Enterobacterales</taxon>
        <taxon>Erwiniaceae</taxon>
        <taxon>Pantoea</taxon>
    </lineage>
</organism>
<comment type="caution">
    <text evidence="1">The sequence shown here is derived from an EMBL/GenBank/DDBJ whole genome shotgun (WGS) entry which is preliminary data.</text>
</comment>
<name>A0ABY2ZFV9_9GAMM</name>
<dbReference type="GeneID" id="93532738"/>